<accession>A0ABN7WT10</accession>
<feature type="non-terminal residue" evidence="1">
    <location>
        <position position="1"/>
    </location>
</feature>
<comment type="caution">
    <text evidence="1">The sequence shown here is derived from an EMBL/GenBank/DDBJ whole genome shotgun (WGS) entry which is preliminary data.</text>
</comment>
<name>A0ABN7WT10_GIGMA</name>
<reference evidence="1 2" key="1">
    <citation type="submission" date="2021-06" db="EMBL/GenBank/DDBJ databases">
        <authorList>
            <person name="Kallberg Y."/>
            <person name="Tangrot J."/>
            <person name="Rosling A."/>
        </authorList>
    </citation>
    <scope>NUCLEOTIDE SEQUENCE [LARGE SCALE GENOMIC DNA]</scope>
    <source>
        <strain evidence="1 2">120-4 pot B 10/14</strain>
    </source>
</reference>
<sequence>FESIYLNNYYSPSAVERYSTSIESSIACTNNNKDRIDDYYEYMTKKNQASRPDTLYEVRRYLDEPVAIDDYRTSLDPETVTALMCQRNWLEMAARFGWD</sequence>
<gene>
    <name evidence="1" type="ORF">GMARGA_LOCUS34572</name>
</gene>
<feature type="non-terminal residue" evidence="1">
    <location>
        <position position="99"/>
    </location>
</feature>
<evidence type="ECO:0000313" key="2">
    <source>
        <dbReference type="Proteomes" id="UP000789901"/>
    </source>
</evidence>
<organism evidence="1 2">
    <name type="scientific">Gigaspora margarita</name>
    <dbReference type="NCBI Taxonomy" id="4874"/>
    <lineage>
        <taxon>Eukaryota</taxon>
        <taxon>Fungi</taxon>
        <taxon>Fungi incertae sedis</taxon>
        <taxon>Mucoromycota</taxon>
        <taxon>Glomeromycotina</taxon>
        <taxon>Glomeromycetes</taxon>
        <taxon>Diversisporales</taxon>
        <taxon>Gigasporaceae</taxon>
        <taxon>Gigaspora</taxon>
    </lineage>
</organism>
<proteinExistence type="predicted"/>
<keyword evidence="2" id="KW-1185">Reference proteome</keyword>
<protein>
    <submittedName>
        <fullName evidence="1">18440_t:CDS:1</fullName>
    </submittedName>
</protein>
<evidence type="ECO:0000313" key="1">
    <source>
        <dbReference type="EMBL" id="CAG8839724.1"/>
    </source>
</evidence>
<dbReference type="Proteomes" id="UP000789901">
    <property type="component" value="Unassembled WGS sequence"/>
</dbReference>
<dbReference type="EMBL" id="CAJVQB010061114">
    <property type="protein sequence ID" value="CAG8839724.1"/>
    <property type="molecule type" value="Genomic_DNA"/>
</dbReference>